<evidence type="ECO:0000313" key="2">
    <source>
        <dbReference type="Proteomes" id="UP001500979"/>
    </source>
</evidence>
<sequence length="66" mass="7216">MPDLQRVADLLAAAGIPADEREVRGLAEIYRAHRSAVDSLRAMPTDHWSAPILKVDVSPEAEDHAN</sequence>
<evidence type="ECO:0000313" key="1">
    <source>
        <dbReference type="EMBL" id="GAA2773283.1"/>
    </source>
</evidence>
<evidence type="ECO:0008006" key="3">
    <source>
        <dbReference type="Google" id="ProtNLM"/>
    </source>
</evidence>
<reference evidence="1 2" key="1">
    <citation type="journal article" date="2019" name="Int. J. Syst. Evol. Microbiol.">
        <title>The Global Catalogue of Microorganisms (GCM) 10K type strain sequencing project: providing services to taxonomists for standard genome sequencing and annotation.</title>
        <authorList>
            <consortium name="The Broad Institute Genomics Platform"/>
            <consortium name="The Broad Institute Genome Sequencing Center for Infectious Disease"/>
            <person name="Wu L."/>
            <person name="Ma J."/>
        </authorList>
    </citation>
    <scope>NUCLEOTIDE SEQUENCE [LARGE SCALE GENOMIC DNA]</scope>
    <source>
        <strain evidence="1 2">JCM 9383</strain>
    </source>
</reference>
<dbReference type="RefSeq" id="WP_344677307.1">
    <property type="nucleotide sequence ID" value="NZ_BAAAUX010000001.1"/>
</dbReference>
<keyword evidence="2" id="KW-1185">Reference proteome</keyword>
<dbReference type="Proteomes" id="UP001500979">
    <property type="component" value="Unassembled WGS sequence"/>
</dbReference>
<accession>A0ABN3V033</accession>
<dbReference type="EMBL" id="BAAAUX010000001">
    <property type="protein sequence ID" value="GAA2773283.1"/>
    <property type="molecule type" value="Genomic_DNA"/>
</dbReference>
<proteinExistence type="predicted"/>
<comment type="caution">
    <text evidence="1">The sequence shown here is derived from an EMBL/GenBank/DDBJ whole genome shotgun (WGS) entry which is preliminary data.</text>
</comment>
<name>A0ABN3V033_9PSEU</name>
<organism evidence="1 2">
    <name type="scientific">Saccharopolyspora taberi</name>
    <dbReference type="NCBI Taxonomy" id="60895"/>
    <lineage>
        <taxon>Bacteria</taxon>
        <taxon>Bacillati</taxon>
        <taxon>Actinomycetota</taxon>
        <taxon>Actinomycetes</taxon>
        <taxon>Pseudonocardiales</taxon>
        <taxon>Pseudonocardiaceae</taxon>
        <taxon>Saccharopolyspora</taxon>
    </lineage>
</organism>
<gene>
    <name evidence="1" type="ORF">GCM10010470_01200</name>
</gene>
<protein>
    <recommendedName>
        <fullName evidence="3">Amidase</fullName>
    </recommendedName>
</protein>